<dbReference type="Pfam" id="PF07859">
    <property type="entry name" value="Abhydrolase_3"/>
    <property type="match status" value="1"/>
</dbReference>
<dbReference type="Gene3D" id="3.40.50.1820">
    <property type="entry name" value="alpha/beta hydrolase"/>
    <property type="match status" value="1"/>
</dbReference>
<comment type="similarity">
    <text evidence="1">Belongs to the 'GDXG' lipolytic enzyme family.</text>
</comment>
<reference evidence="4 5" key="1">
    <citation type="journal article" date="2018" name="Nat. Biotechnol.">
        <title>A standardized bacterial taxonomy based on genome phylogeny substantially revises the tree of life.</title>
        <authorList>
            <person name="Parks D.H."/>
            <person name="Chuvochina M."/>
            <person name="Waite D.W."/>
            <person name="Rinke C."/>
            <person name="Skarshewski A."/>
            <person name="Chaumeil P.A."/>
            <person name="Hugenholtz P."/>
        </authorList>
    </citation>
    <scope>NUCLEOTIDE SEQUENCE [LARGE SCALE GENOMIC DNA]</scope>
    <source>
        <strain evidence="4">UBA9158</strain>
    </source>
</reference>
<evidence type="ECO:0000256" key="1">
    <source>
        <dbReference type="ARBA" id="ARBA00010515"/>
    </source>
</evidence>
<dbReference type="AlphaFoldDB" id="A0A3C1KJQ2"/>
<keyword evidence="2 4" id="KW-0378">Hydrolase</keyword>
<comment type="caution">
    <text evidence="4">The sequence shown here is derived from an EMBL/GenBank/DDBJ whole genome shotgun (WGS) entry which is preliminary data.</text>
</comment>
<name>A0A3C1KJQ2_9GAMM</name>
<dbReference type="InterPro" id="IPR002168">
    <property type="entry name" value="Lipase_GDXG_HIS_AS"/>
</dbReference>
<accession>A0A3C1KJQ2</accession>
<dbReference type="InterPro" id="IPR029058">
    <property type="entry name" value="AB_hydrolase_fold"/>
</dbReference>
<proteinExistence type="inferred from homology"/>
<feature type="domain" description="Alpha/beta hydrolase fold-3" evidence="3">
    <location>
        <begin position="111"/>
        <end position="325"/>
    </location>
</feature>
<evidence type="ECO:0000313" key="4">
    <source>
        <dbReference type="EMBL" id="HAN26831.1"/>
    </source>
</evidence>
<dbReference type="SUPFAM" id="SSF53474">
    <property type="entry name" value="alpha/beta-Hydrolases"/>
    <property type="match status" value="1"/>
</dbReference>
<dbReference type="PANTHER" id="PTHR48081:SF8">
    <property type="entry name" value="ALPHA_BETA HYDROLASE FOLD-3 DOMAIN-CONTAINING PROTEIN-RELATED"/>
    <property type="match status" value="1"/>
</dbReference>
<dbReference type="EMBL" id="DMND01000061">
    <property type="protein sequence ID" value="HAN26831.1"/>
    <property type="molecule type" value="Genomic_DNA"/>
</dbReference>
<dbReference type="PROSITE" id="PS01173">
    <property type="entry name" value="LIPASE_GDXG_HIS"/>
    <property type="match status" value="1"/>
</dbReference>
<dbReference type="GO" id="GO:0016787">
    <property type="term" value="F:hydrolase activity"/>
    <property type="evidence" value="ECO:0007669"/>
    <property type="project" value="UniProtKB-KW"/>
</dbReference>
<dbReference type="PANTHER" id="PTHR48081">
    <property type="entry name" value="AB HYDROLASE SUPERFAMILY PROTEIN C4A8.06C"/>
    <property type="match status" value="1"/>
</dbReference>
<evidence type="ECO:0000256" key="2">
    <source>
        <dbReference type="ARBA" id="ARBA00022801"/>
    </source>
</evidence>
<dbReference type="InterPro" id="IPR050300">
    <property type="entry name" value="GDXG_lipolytic_enzyme"/>
</dbReference>
<evidence type="ECO:0000259" key="3">
    <source>
        <dbReference type="Pfam" id="PF07859"/>
    </source>
</evidence>
<dbReference type="InterPro" id="IPR013094">
    <property type="entry name" value="AB_hydrolase_3"/>
</dbReference>
<dbReference type="Proteomes" id="UP000259273">
    <property type="component" value="Unassembled WGS sequence"/>
</dbReference>
<gene>
    <name evidence="4" type="ORF">DCP75_03755</name>
</gene>
<dbReference type="STRING" id="1121937.GCA_000423125_01410"/>
<protein>
    <submittedName>
        <fullName evidence="4">Alpha/beta hydrolase</fullName>
    </submittedName>
</protein>
<organism evidence="4 5">
    <name type="scientific">Haliea salexigens</name>
    <dbReference type="NCBI Taxonomy" id="287487"/>
    <lineage>
        <taxon>Bacteria</taxon>
        <taxon>Pseudomonadati</taxon>
        <taxon>Pseudomonadota</taxon>
        <taxon>Gammaproteobacteria</taxon>
        <taxon>Cellvibrionales</taxon>
        <taxon>Halieaceae</taxon>
        <taxon>Haliea</taxon>
    </lineage>
</organism>
<sequence>MVWFIVVVLALVLFSLLYLRGADMSRFDGPALPAPTSPPSSGHADVLQRLRELLPAGQARQRGRAQLVHMRSLMDGLSAGRDFTCSFVPVSTADVRGEWVLAPAHDARRRLLYIHGGAWIAGSPLSHRAITDRLARLTGAAVFSLDYRLLPENRRIDGIHDCRNAWRWLLENGPDGPTPLDYAMVAGDSAGGSLTLGLIAWIRDEGLRQADAAIGFSPSTDVTMSGGSLRTNLATDPMLGPMFSWMAKVPALLLLWGTWFTNRLPPSHPDVSPLRGNLAGLPPTLLQVSEQEMLLDDSRRYAARAEEAGSPVVLQTWPHMVHVWQMFTPELEEAEEAFANISEFLTSAGVPVAEGGDL</sequence>
<evidence type="ECO:0000313" key="5">
    <source>
        <dbReference type="Proteomes" id="UP000259273"/>
    </source>
</evidence>